<comment type="caution">
    <text evidence="3">The sequence shown here is derived from an EMBL/GenBank/DDBJ whole genome shotgun (WGS) entry which is preliminary data.</text>
</comment>
<dbReference type="OMA" id="KRCAMAM"/>
<dbReference type="EMBL" id="JOKZ01000086">
    <property type="protein sequence ID" value="KKP04160.1"/>
    <property type="molecule type" value="Genomic_DNA"/>
</dbReference>
<feature type="compositionally biased region" description="Acidic residues" evidence="1">
    <location>
        <begin position="59"/>
        <end position="75"/>
    </location>
</feature>
<evidence type="ECO:0000259" key="2">
    <source>
        <dbReference type="Pfam" id="PF17107"/>
    </source>
</evidence>
<sequence>MSGAELIGIISGIISIVDASLKIYEAVEDTSGLPRCFRNVAARLPVVQDTLETARATLEEEEGGEGEGEEEDKEDKEELQRVKSRDALVKILESCYDKATVLNKTLQTIMPKQGTSKTKRYVTAIKMFPAADKIESLMNGILNDVHVLAANHSVKSATRTQVNELMDMIRNMKAEKREPLYFGRRATVALCNMGRGSQFVYDGQGNQNVSMGTGVQFNGTSTAPLHITLTGT</sequence>
<gene>
    <name evidence="3" type="ORF">THAR02_03752</name>
</gene>
<organism evidence="3 4">
    <name type="scientific">Trichoderma harzianum</name>
    <name type="common">Hypocrea lixii</name>
    <dbReference type="NCBI Taxonomy" id="5544"/>
    <lineage>
        <taxon>Eukaryota</taxon>
        <taxon>Fungi</taxon>
        <taxon>Dikarya</taxon>
        <taxon>Ascomycota</taxon>
        <taxon>Pezizomycotina</taxon>
        <taxon>Sordariomycetes</taxon>
        <taxon>Hypocreomycetidae</taxon>
        <taxon>Hypocreales</taxon>
        <taxon>Hypocreaceae</taxon>
        <taxon>Trichoderma</taxon>
    </lineage>
</organism>
<dbReference type="Pfam" id="PF17107">
    <property type="entry name" value="SesA"/>
    <property type="match status" value="1"/>
</dbReference>
<name>A0A0F9XI34_TRIHA</name>
<feature type="region of interest" description="Disordered" evidence="1">
    <location>
        <begin position="57"/>
        <end position="80"/>
    </location>
</feature>
<protein>
    <recommendedName>
        <fullName evidence="2">NACHT-NTPase and P-loop NTPases N-terminal domain-containing protein</fullName>
    </recommendedName>
</protein>
<dbReference type="InterPro" id="IPR031352">
    <property type="entry name" value="SesA"/>
</dbReference>
<dbReference type="Proteomes" id="UP000034112">
    <property type="component" value="Unassembled WGS sequence"/>
</dbReference>
<evidence type="ECO:0000256" key="1">
    <source>
        <dbReference type="SAM" id="MobiDB-lite"/>
    </source>
</evidence>
<evidence type="ECO:0000313" key="4">
    <source>
        <dbReference type="Proteomes" id="UP000034112"/>
    </source>
</evidence>
<reference evidence="4" key="1">
    <citation type="journal article" date="2015" name="Genome Announc.">
        <title>Draft whole-genome sequence of the biocontrol agent Trichoderma harzianum T6776.</title>
        <authorList>
            <person name="Baroncelli R."/>
            <person name="Piaggeschi G."/>
            <person name="Fiorini L."/>
            <person name="Bertolini E."/>
            <person name="Zapparata A."/>
            <person name="Pe M.E."/>
            <person name="Sarrocco S."/>
            <person name="Vannacci G."/>
        </authorList>
    </citation>
    <scope>NUCLEOTIDE SEQUENCE [LARGE SCALE GENOMIC DNA]</scope>
    <source>
        <strain evidence="4">T6776</strain>
    </source>
</reference>
<dbReference type="AlphaFoldDB" id="A0A0F9XI34"/>
<feature type="domain" description="NACHT-NTPase and P-loop NTPases N-terminal" evidence="2">
    <location>
        <begin position="10"/>
        <end position="148"/>
    </location>
</feature>
<evidence type="ECO:0000313" key="3">
    <source>
        <dbReference type="EMBL" id="KKP04160.1"/>
    </source>
</evidence>
<dbReference type="OrthoDB" id="674604at2759"/>
<accession>A0A0F9XI34</accession>
<proteinExistence type="predicted"/>